<evidence type="ECO:0000313" key="1">
    <source>
        <dbReference type="EMBL" id="MBO8473171.1"/>
    </source>
</evidence>
<comment type="caution">
    <text evidence="1">The sequence shown here is derived from an EMBL/GenBank/DDBJ whole genome shotgun (WGS) entry which is preliminary data.</text>
</comment>
<protein>
    <submittedName>
        <fullName evidence="1">Helix-turn-helix domain-containing protein</fullName>
    </submittedName>
</protein>
<dbReference type="EMBL" id="JADIMA010000059">
    <property type="protein sequence ID" value="MBO8473171.1"/>
    <property type="molecule type" value="Genomic_DNA"/>
</dbReference>
<accession>A0A9D9IKC7</accession>
<reference evidence="1" key="2">
    <citation type="journal article" date="2021" name="PeerJ">
        <title>Extensive microbial diversity within the chicken gut microbiome revealed by metagenomics and culture.</title>
        <authorList>
            <person name="Gilroy R."/>
            <person name="Ravi A."/>
            <person name="Getino M."/>
            <person name="Pursley I."/>
            <person name="Horton D.L."/>
            <person name="Alikhan N.F."/>
            <person name="Baker D."/>
            <person name="Gharbi K."/>
            <person name="Hall N."/>
            <person name="Watson M."/>
            <person name="Adriaenssens E.M."/>
            <person name="Foster-Nyarko E."/>
            <person name="Jarju S."/>
            <person name="Secka A."/>
            <person name="Antonio M."/>
            <person name="Oren A."/>
            <person name="Chaudhuri R.R."/>
            <person name="La Ragione R."/>
            <person name="Hildebrand F."/>
            <person name="Pallen M.J."/>
        </authorList>
    </citation>
    <scope>NUCLEOTIDE SEQUENCE</scope>
    <source>
        <strain evidence="1">B1-8020</strain>
    </source>
</reference>
<dbReference type="AlphaFoldDB" id="A0A9D9IKC7"/>
<organism evidence="1 2">
    <name type="scientific">Candidatus Merdivivens pullicola</name>
    <dbReference type="NCBI Taxonomy" id="2840872"/>
    <lineage>
        <taxon>Bacteria</taxon>
        <taxon>Pseudomonadati</taxon>
        <taxon>Bacteroidota</taxon>
        <taxon>Bacteroidia</taxon>
        <taxon>Bacteroidales</taxon>
        <taxon>Muribaculaceae</taxon>
        <taxon>Muribaculaceae incertae sedis</taxon>
        <taxon>Candidatus Merdivivens</taxon>
    </lineage>
</organism>
<sequence>MGIDIITLYKECPDAVVNVKVGDIIEANRSLISEAIEQYEKSRQELDMSELMTGQEVEKFLGISKTTRERWSKPDAFGQPPLLPKTKVGWQVRYKRSDVEQVKVKEEFKYGKH</sequence>
<proteinExistence type="predicted"/>
<evidence type="ECO:0000313" key="2">
    <source>
        <dbReference type="Proteomes" id="UP000823604"/>
    </source>
</evidence>
<gene>
    <name evidence="1" type="ORF">IAB81_06025</name>
</gene>
<reference evidence="1" key="1">
    <citation type="submission" date="2020-10" db="EMBL/GenBank/DDBJ databases">
        <authorList>
            <person name="Gilroy R."/>
        </authorList>
    </citation>
    <scope>NUCLEOTIDE SEQUENCE</scope>
    <source>
        <strain evidence="1">B1-8020</strain>
    </source>
</reference>
<name>A0A9D9IKC7_9BACT</name>
<dbReference type="Proteomes" id="UP000823604">
    <property type="component" value="Unassembled WGS sequence"/>
</dbReference>